<keyword evidence="2" id="KW-1185">Reference proteome</keyword>
<feature type="non-terminal residue" evidence="1">
    <location>
        <position position="1"/>
    </location>
</feature>
<protein>
    <submittedName>
        <fullName evidence="1">Uncharacterized protein LOC115402855</fullName>
    </submittedName>
</protein>
<evidence type="ECO:0000313" key="2">
    <source>
        <dbReference type="Proteomes" id="UP001314229"/>
    </source>
</evidence>
<accession>A0AAV1QJL4</accession>
<proteinExistence type="predicted"/>
<sequence>SIHIGEVVNGKLATSRTVVIRFSEAEVTVDGITAKVREALESEEGITLTDSQGNEILDSEGTR</sequence>
<feature type="non-terminal residue" evidence="1">
    <location>
        <position position="63"/>
    </location>
</feature>
<name>A0AAV1QJL4_SCOSC</name>
<comment type="caution">
    <text evidence="1">The sequence shown here is derived from an EMBL/GenBank/DDBJ whole genome shotgun (WGS) entry which is preliminary data.</text>
</comment>
<dbReference type="EMBL" id="CAWUFR010001219">
    <property type="protein sequence ID" value="CAK6983177.1"/>
    <property type="molecule type" value="Genomic_DNA"/>
</dbReference>
<reference evidence="1 2" key="1">
    <citation type="submission" date="2024-01" db="EMBL/GenBank/DDBJ databases">
        <authorList>
            <person name="Alioto T."/>
            <person name="Alioto T."/>
            <person name="Gomez Garrido J."/>
        </authorList>
    </citation>
    <scope>NUCLEOTIDE SEQUENCE [LARGE SCALE GENOMIC DNA]</scope>
</reference>
<dbReference type="Proteomes" id="UP001314229">
    <property type="component" value="Unassembled WGS sequence"/>
</dbReference>
<evidence type="ECO:0000313" key="1">
    <source>
        <dbReference type="EMBL" id="CAK6983177.1"/>
    </source>
</evidence>
<dbReference type="AlphaFoldDB" id="A0AAV1QJL4"/>
<organism evidence="1 2">
    <name type="scientific">Scomber scombrus</name>
    <name type="common">Atlantic mackerel</name>
    <name type="synonym">Scomber vernalis</name>
    <dbReference type="NCBI Taxonomy" id="13677"/>
    <lineage>
        <taxon>Eukaryota</taxon>
        <taxon>Metazoa</taxon>
        <taxon>Chordata</taxon>
        <taxon>Craniata</taxon>
        <taxon>Vertebrata</taxon>
        <taxon>Euteleostomi</taxon>
        <taxon>Actinopterygii</taxon>
        <taxon>Neopterygii</taxon>
        <taxon>Teleostei</taxon>
        <taxon>Neoteleostei</taxon>
        <taxon>Acanthomorphata</taxon>
        <taxon>Pelagiaria</taxon>
        <taxon>Scombriformes</taxon>
        <taxon>Scombridae</taxon>
        <taxon>Scomber</taxon>
    </lineage>
</organism>
<gene>
    <name evidence="1" type="ORF">FSCOSCO3_A034075</name>
</gene>